<gene>
    <name evidence="2" type="ORF">SAMN05216170_0166</name>
</gene>
<keyword evidence="1" id="KW-1133">Transmembrane helix</keyword>
<evidence type="ECO:0008006" key="4">
    <source>
        <dbReference type="Google" id="ProtNLM"/>
    </source>
</evidence>
<sequence>MALHQAARDLMELVGINELKGKFSTSLPSYGGMFINEEKGLIFVYVKDEKDKEELKQALGKYRGKVNVVFLRGKYSFEQLVKWKNLALNLDIEKLGISGIDADEAHNMLTIELTKVTQEKLKTLEHELDRLRIPKTAIRIEEVGRMSLDSSPTEVFDPLIGGIGIRISPGDSSTCTLGFTAKISGEDYFVTAGHCAGFGNTGDSVYQPWGNGSWRKVGIVFKNPPLRYENGNHVRESDSLLVKVSGRGIAPQIYSGWEVEGTTISVVGLYVCKFGIGTRETNCGHVMKTNKVSVLKGNILITDTSEVVGMEHAGGDSGAPVFVKPYYTPSTRIVGIHFGGVEGTTITGFSEIDGIFRELGNMRLHTMGKRSIIAVSILLLLFFGAFVFSRAMKTAEIYVTVYYPGELEADGYYVKDDQITLKFHVLKGSEGLKGHFEKFKIRCFLCNLDLENATVVVDIDGTPLYPTCRDYIMSFDKGGNIKGMHYVVSPYNLTEIAKIRILEGYGFRELKFENNTLIVLLSPGNGEEVEIIRSNIIAEHQKGLERGWIKVVYTDGSKKWEGRVYSMGKGECPVLIEAGDS</sequence>
<feature type="transmembrane region" description="Helical" evidence="1">
    <location>
        <begin position="372"/>
        <end position="392"/>
    </location>
</feature>
<evidence type="ECO:0000313" key="3">
    <source>
        <dbReference type="Proteomes" id="UP000182125"/>
    </source>
</evidence>
<dbReference type="CDD" id="cd21112">
    <property type="entry name" value="alphaLP-like"/>
    <property type="match status" value="1"/>
</dbReference>
<keyword evidence="1" id="KW-0812">Transmembrane</keyword>
<dbReference type="InterPro" id="IPR018114">
    <property type="entry name" value="TRYPSIN_HIS"/>
</dbReference>
<keyword evidence="1" id="KW-0472">Membrane</keyword>
<dbReference type="Gene3D" id="2.40.10.10">
    <property type="entry name" value="Trypsin-like serine proteases"/>
    <property type="match status" value="2"/>
</dbReference>
<proteinExistence type="predicted"/>
<name>A0A1I0M292_9EURY</name>
<evidence type="ECO:0000313" key="2">
    <source>
        <dbReference type="EMBL" id="SEV82565.1"/>
    </source>
</evidence>
<dbReference type="SUPFAM" id="SSF50494">
    <property type="entry name" value="Trypsin-like serine proteases"/>
    <property type="match status" value="1"/>
</dbReference>
<dbReference type="GO" id="GO:0004252">
    <property type="term" value="F:serine-type endopeptidase activity"/>
    <property type="evidence" value="ECO:0007669"/>
    <property type="project" value="InterPro"/>
</dbReference>
<dbReference type="GO" id="GO:0006508">
    <property type="term" value="P:proteolysis"/>
    <property type="evidence" value="ECO:0007669"/>
    <property type="project" value="InterPro"/>
</dbReference>
<reference evidence="2 3" key="1">
    <citation type="submission" date="2016-10" db="EMBL/GenBank/DDBJ databases">
        <authorList>
            <person name="de Groot N.N."/>
        </authorList>
    </citation>
    <scope>NUCLEOTIDE SEQUENCE [LARGE SCALE GENOMIC DNA]</scope>
    <source>
        <strain evidence="2 3">OGL-20</strain>
    </source>
</reference>
<dbReference type="AlphaFoldDB" id="A0A1I0M292"/>
<accession>A0A1I0M292</accession>
<dbReference type="InterPro" id="IPR043504">
    <property type="entry name" value="Peptidase_S1_PA_chymotrypsin"/>
</dbReference>
<dbReference type="EMBL" id="FOIW01000001">
    <property type="protein sequence ID" value="SEV82565.1"/>
    <property type="molecule type" value="Genomic_DNA"/>
</dbReference>
<evidence type="ECO:0000256" key="1">
    <source>
        <dbReference type="SAM" id="Phobius"/>
    </source>
</evidence>
<dbReference type="PROSITE" id="PS00134">
    <property type="entry name" value="TRYPSIN_HIS"/>
    <property type="match status" value="1"/>
</dbReference>
<dbReference type="Proteomes" id="UP000182125">
    <property type="component" value="Unassembled WGS sequence"/>
</dbReference>
<protein>
    <recommendedName>
        <fullName evidence="4">Serine protease</fullName>
    </recommendedName>
</protein>
<organism evidence="2 3">
    <name type="scientific">Thermococcus thioreducens</name>
    <dbReference type="NCBI Taxonomy" id="277988"/>
    <lineage>
        <taxon>Archaea</taxon>
        <taxon>Methanobacteriati</taxon>
        <taxon>Methanobacteriota</taxon>
        <taxon>Thermococci</taxon>
        <taxon>Thermococcales</taxon>
        <taxon>Thermococcaceae</taxon>
        <taxon>Thermococcus</taxon>
    </lineage>
</organism>
<dbReference type="InterPro" id="IPR009003">
    <property type="entry name" value="Peptidase_S1_PA"/>
</dbReference>